<evidence type="ECO:0000313" key="2">
    <source>
        <dbReference type="EMBL" id="SVD01279.1"/>
    </source>
</evidence>
<dbReference type="SMART" id="SM00448">
    <property type="entry name" value="REC"/>
    <property type="match status" value="1"/>
</dbReference>
<organism evidence="2">
    <name type="scientific">marine metagenome</name>
    <dbReference type="NCBI Taxonomy" id="408172"/>
    <lineage>
        <taxon>unclassified sequences</taxon>
        <taxon>metagenomes</taxon>
        <taxon>ecological metagenomes</taxon>
    </lineage>
</organism>
<dbReference type="AlphaFoldDB" id="A0A382RUD3"/>
<proteinExistence type="predicted"/>
<sequence>MVVAVDTASGTLRTVTGSTTVLVATDSDQLHREVEAALGGDHRILRVRTGYDVLHAVKTHQPAAVVLDLQIGNMGGMAACLDLRLEQRAGRIGTQRVVMLLDREADVFLGRRSEADAWLIKPINQLALRRTVNGVLADQPA</sequence>
<gene>
    <name evidence="2" type="ORF">METZ01_LOCUS354133</name>
</gene>
<evidence type="ECO:0000259" key="1">
    <source>
        <dbReference type="PROSITE" id="PS50110"/>
    </source>
</evidence>
<dbReference type="InterPro" id="IPR001789">
    <property type="entry name" value="Sig_transdc_resp-reg_receiver"/>
</dbReference>
<dbReference type="InterPro" id="IPR011006">
    <property type="entry name" value="CheY-like_superfamily"/>
</dbReference>
<dbReference type="Gene3D" id="3.40.50.2300">
    <property type="match status" value="1"/>
</dbReference>
<protein>
    <recommendedName>
        <fullName evidence="1">Response regulatory domain-containing protein</fullName>
    </recommendedName>
</protein>
<dbReference type="EMBL" id="UINC01124256">
    <property type="protein sequence ID" value="SVD01279.1"/>
    <property type="molecule type" value="Genomic_DNA"/>
</dbReference>
<accession>A0A382RUD3</accession>
<dbReference type="SUPFAM" id="SSF52172">
    <property type="entry name" value="CheY-like"/>
    <property type="match status" value="1"/>
</dbReference>
<reference evidence="2" key="1">
    <citation type="submission" date="2018-05" db="EMBL/GenBank/DDBJ databases">
        <authorList>
            <person name="Lanie J.A."/>
            <person name="Ng W.-L."/>
            <person name="Kazmierczak K.M."/>
            <person name="Andrzejewski T.M."/>
            <person name="Davidsen T.M."/>
            <person name="Wayne K.J."/>
            <person name="Tettelin H."/>
            <person name="Glass J.I."/>
            <person name="Rusch D."/>
            <person name="Podicherti R."/>
            <person name="Tsui H.-C.T."/>
            <person name="Winkler M.E."/>
        </authorList>
    </citation>
    <scope>NUCLEOTIDE SEQUENCE</scope>
</reference>
<dbReference type="PROSITE" id="PS50110">
    <property type="entry name" value="RESPONSE_REGULATORY"/>
    <property type="match status" value="1"/>
</dbReference>
<name>A0A382RUD3_9ZZZZ</name>
<dbReference type="GO" id="GO:0000160">
    <property type="term" value="P:phosphorelay signal transduction system"/>
    <property type="evidence" value="ECO:0007669"/>
    <property type="project" value="InterPro"/>
</dbReference>
<feature type="domain" description="Response regulatory" evidence="1">
    <location>
        <begin position="20"/>
        <end position="136"/>
    </location>
</feature>